<proteinExistence type="predicted"/>
<dbReference type="InterPro" id="IPR029017">
    <property type="entry name" value="Enolase-like_N"/>
</dbReference>
<evidence type="ECO:0000313" key="3">
    <source>
        <dbReference type="EMBL" id="QGH36041.1"/>
    </source>
</evidence>
<sequence>MVMSRLKRDGKVERIEWALLKGVRSRPAGGNARLGVHGKEVPMDIVRITIEGVTGFGWSRISKENAKQLVGLTVSDLFTTEGKVKPSYYAIEFPLLDWLGKYTKKPVYQLFLDSSVDEYSVPCYDTSLYFDDLHLESDEDAVELIQMEALEGVKKGHRHFKIKVGRGAMHMQLEKGKKRDIAIIRGVREVLGPDSKIMIDANNGYNLNLTKEVLTETADANLTWIEEPFHEDPEYLSELKSWLEKQNLNIMVVDGEGNADVNIVRWAKDGLLDAIQYDIRQYGFHKWLELGEELDKANVHTAPHNYGGSYGNFALMHLAPNINGFLFVEWDGMDIQGIDDSAYVIKEGEVSVPNSPGFGLNLDDDYYTNLLNNNGWHVEWNHKQRI</sequence>
<reference evidence="3 4" key="1">
    <citation type="submission" date="2019-11" db="EMBL/GenBank/DDBJ databases">
        <title>Gracilibacillus salitolerans sp. nov., a moderate halophile isolated from a saline soil in northwest China.</title>
        <authorList>
            <person name="Gan L."/>
        </authorList>
    </citation>
    <scope>NUCLEOTIDE SEQUENCE [LARGE SCALE GENOMIC DNA]</scope>
    <source>
        <strain evidence="3 4">SCU50</strain>
    </source>
</reference>
<dbReference type="Gene3D" id="3.30.390.10">
    <property type="entry name" value="Enolase-like, N-terminal domain"/>
    <property type="match status" value="1"/>
</dbReference>
<evidence type="ECO:0000313" key="4">
    <source>
        <dbReference type="Proteomes" id="UP000339690"/>
    </source>
</evidence>
<dbReference type="Pfam" id="PF13378">
    <property type="entry name" value="MR_MLE_C"/>
    <property type="match status" value="1"/>
</dbReference>
<dbReference type="KEGG" id="grc:GI584_19175"/>
<dbReference type="InterPro" id="IPR034593">
    <property type="entry name" value="DgoD-like"/>
</dbReference>
<evidence type="ECO:0000259" key="2">
    <source>
        <dbReference type="SMART" id="SM00922"/>
    </source>
</evidence>
<dbReference type="PANTHER" id="PTHR48080">
    <property type="entry name" value="D-GALACTONATE DEHYDRATASE-RELATED"/>
    <property type="match status" value="1"/>
</dbReference>
<dbReference type="RefSeq" id="WP_153792241.1">
    <property type="nucleotide sequence ID" value="NZ_CP045915.1"/>
</dbReference>
<dbReference type="InterPro" id="IPR029065">
    <property type="entry name" value="Enolase_C-like"/>
</dbReference>
<keyword evidence="4" id="KW-1185">Reference proteome</keyword>
<dbReference type="SUPFAM" id="SSF54826">
    <property type="entry name" value="Enolase N-terminal domain-like"/>
    <property type="match status" value="1"/>
</dbReference>
<dbReference type="Gene3D" id="3.20.20.120">
    <property type="entry name" value="Enolase-like C-terminal domain"/>
    <property type="match status" value="1"/>
</dbReference>
<organism evidence="3 4">
    <name type="scientific">Gracilibacillus salitolerans</name>
    <dbReference type="NCBI Taxonomy" id="2663022"/>
    <lineage>
        <taxon>Bacteria</taxon>
        <taxon>Bacillati</taxon>
        <taxon>Bacillota</taxon>
        <taxon>Bacilli</taxon>
        <taxon>Bacillales</taxon>
        <taxon>Bacillaceae</taxon>
        <taxon>Gracilibacillus</taxon>
    </lineage>
</organism>
<accession>A0A5Q2TPG3</accession>
<keyword evidence="1" id="KW-0479">Metal-binding</keyword>
<name>A0A5Q2TPG3_9BACI</name>
<dbReference type="AlphaFoldDB" id="A0A5Q2TPG3"/>
<dbReference type="SMART" id="SM00922">
    <property type="entry name" value="MR_MLE"/>
    <property type="match status" value="1"/>
</dbReference>
<protein>
    <submittedName>
        <fullName evidence="3">Mandelate racemase</fullName>
    </submittedName>
</protein>
<dbReference type="SUPFAM" id="SSF51604">
    <property type="entry name" value="Enolase C-terminal domain-like"/>
    <property type="match status" value="1"/>
</dbReference>
<dbReference type="InterPro" id="IPR013342">
    <property type="entry name" value="Mandelate_racemase_C"/>
</dbReference>
<dbReference type="Proteomes" id="UP000339690">
    <property type="component" value="Chromosome"/>
</dbReference>
<dbReference type="SFLD" id="SFLDS00001">
    <property type="entry name" value="Enolase"/>
    <property type="match status" value="1"/>
</dbReference>
<feature type="domain" description="Mandelate racemase/muconate lactonizing enzyme C-terminal" evidence="2">
    <location>
        <begin position="138"/>
        <end position="243"/>
    </location>
</feature>
<evidence type="ECO:0000256" key="1">
    <source>
        <dbReference type="ARBA" id="ARBA00022723"/>
    </source>
</evidence>
<dbReference type="InterPro" id="IPR036849">
    <property type="entry name" value="Enolase-like_C_sf"/>
</dbReference>
<dbReference type="GO" id="GO:0046872">
    <property type="term" value="F:metal ion binding"/>
    <property type="evidence" value="ECO:0007669"/>
    <property type="project" value="UniProtKB-KW"/>
</dbReference>
<gene>
    <name evidence="3" type="ORF">GI584_19175</name>
</gene>
<dbReference type="EMBL" id="CP045915">
    <property type="protein sequence ID" value="QGH36041.1"/>
    <property type="molecule type" value="Genomic_DNA"/>
</dbReference>